<keyword evidence="6" id="KW-1185">Reference proteome</keyword>
<dbReference type="NCBIfam" id="TIGR00307">
    <property type="entry name" value="eS8"/>
    <property type="match status" value="1"/>
</dbReference>
<dbReference type="Pfam" id="PF01201">
    <property type="entry name" value="Ribosomal_S8e"/>
    <property type="match status" value="1"/>
</dbReference>
<sequence>MGISRDRAHKHRATGGKRVQIRKKRKLELGRPAANTKLSQGTPARIRTVRTRGGNIKFRALRLDHGNFAWGSERCTRKARIIDVIYNASNNELVRTKTLVKNAIVLVDANPFRLWYENHYAVPLGRKHGTKITDIEGLTIGKKRLESDAQKALQEKAPIDSLMEEQFSTGRLKACISSRPGQCGRCDGYILEGKELEFYSRKIKARKGK</sequence>
<dbReference type="EnsemblMetazoa" id="XM_022787797">
    <property type="protein sequence ID" value="XP_022643532"/>
    <property type="gene ID" value="LOC111242880"/>
</dbReference>
<dbReference type="InterPro" id="IPR001047">
    <property type="entry name" value="Ribosomal_eS8"/>
</dbReference>
<comment type="similarity">
    <text evidence="1 4">Belongs to the eukaryotic ribosomal protein eS8 family.</text>
</comment>
<evidence type="ECO:0000256" key="3">
    <source>
        <dbReference type="ARBA" id="ARBA00023274"/>
    </source>
</evidence>
<dbReference type="GO" id="GO:0005840">
    <property type="term" value="C:ribosome"/>
    <property type="evidence" value="ECO:0007669"/>
    <property type="project" value="UniProtKB-KW"/>
</dbReference>
<protein>
    <recommendedName>
        <fullName evidence="4">40S ribosomal protein S8</fullName>
    </recommendedName>
</protein>
<evidence type="ECO:0000313" key="5">
    <source>
        <dbReference type="EnsemblMetazoa" id="XP_022643532"/>
    </source>
</evidence>
<proteinExistence type="inferred from homology"/>
<dbReference type="AlphaFoldDB" id="A0A7M7JA34"/>
<evidence type="ECO:0000256" key="4">
    <source>
        <dbReference type="RuleBase" id="RU000669"/>
    </source>
</evidence>
<dbReference type="OMA" id="QRPHYRK"/>
<keyword evidence="2 4" id="KW-0689">Ribosomal protein</keyword>
<reference evidence="5" key="1">
    <citation type="submission" date="2021-01" db="UniProtKB">
        <authorList>
            <consortium name="EnsemblMetazoa"/>
        </authorList>
    </citation>
    <scope>IDENTIFICATION</scope>
</reference>
<name>A0A7M7JA34_VARDE</name>
<dbReference type="OrthoDB" id="1703270at2759"/>
<dbReference type="CDD" id="cd11380">
    <property type="entry name" value="Ribosomal_S8e_like"/>
    <property type="match status" value="1"/>
</dbReference>
<dbReference type="InParanoid" id="A0A7M7JA34"/>
<evidence type="ECO:0000256" key="2">
    <source>
        <dbReference type="ARBA" id="ARBA00022980"/>
    </source>
</evidence>
<evidence type="ECO:0000256" key="1">
    <source>
        <dbReference type="ARBA" id="ARBA00005257"/>
    </source>
</evidence>
<dbReference type="PANTHER" id="PTHR10394">
    <property type="entry name" value="40S RIBOSOMAL PROTEIN S8"/>
    <property type="match status" value="1"/>
</dbReference>
<dbReference type="GO" id="GO:0006412">
    <property type="term" value="P:translation"/>
    <property type="evidence" value="ECO:0007669"/>
    <property type="project" value="InterPro"/>
</dbReference>
<dbReference type="GeneID" id="111242880"/>
<dbReference type="RefSeq" id="XP_022643532.1">
    <property type="nucleotide sequence ID" value="XM_022787797.1"/>
</dbReference>
<dbReference type="FunFam" id="3.10.290.70:FF:000001">
    <property type="entry name" value="40S ribosomal protein S8"/>
    <property type="match status" value="1"/>
</dbReference>
<dbReference type="CTD" id="6202"/>
<dbReference type="Proteomes" id="UP000594260">
    <property type="component" value="Unplaced"/>
</dbReference>
<dbReference type="InterPro" id="IPR042563">
    <property type="entry name" value="Ribosomal_protein_eS8_euk"/>
</dbReference>
<dbReference type="FunCoup" id="A0A7M7JA34">
    <property type="interactions" value="1070"/>
</dbReference>
<accession>A0A7M7JA34</accession>
<dbReference type="GO" id="GO:1990904">
    <property type="term" value="C:ribonucleoprotein complex"/>
    <property type="evidence" value="ECO:0007669"/>
    <property type="project" value="UniProtKB-KW"/>
</dbReference>
<dbReference type="InterPro" id="IPR022309">
    <property type="entry name" value="Ribosomal_Se8/biogenesis_NSA2"/>
</dbReference>
<keyword evidence="3 4" id="KW-0687">Ribonucleoprotein</keyword>
<dbReference type="GO" id="GO:0003735">
    <property type="term" value="F:structural constituent of ribosome"/>
    <property type="evidence" value="ECO:0007669"/>
    <property type="project" value="InterPro"/>
</dbReference>
<organism evidence="5 6">
    <name type="scientific">Varroa destructor</name>
    <name type="common">Honeybee mite</name>
    <dbReference type="NCBI Taxonomy" id="109461"/>
    <lineage>
        <taxon>Eukaryota</taxon>
        <taxon>Metazoa</taxon>
        <taxon>Ecdysozoa</taxon>
        <taxon>Arthropoda</taxon>
        <taxon>Chelicerata</taxon>
        <taxon>Arachnida</taxon>
        <taxon>Acari</taxon>
        <taxon>Parasitiformes</taxon>
        <taxon>Mesostigmata</taxon>
        <taxon>Gamasina</taxon>
        <taxon>Dermanyssoidea</taxon>
        <taxon>Varroidae</taxon>
        <taxon>Varroa</taxon>
    </lineage>
</organism>
<dbReference type="Gene3D" id="3.10.290.70">
    <property type="match status" value="1"/>
</dbReference>
<dbReference type="Gene3D" id="1.10.168.20">
    <property type="entry name" value="Ribosomal protein S8e, subdomain"/>
    <property type="match status" value="1"/>
</dbReference>
<evidence type="ECO:0000313" key="6">
    <source>
        <dbReference type="Proteomes" id="UP000594260"/>
    </source>
</evidence>
<dbReference type="KEGG" id="vde:111242880"/>